<reference evidence="3 4" key="1">
    <citation type="submission" date="2025-04" db="UniProtKB">
        <authorList>
            <consortium name="RefSeq"/>
        </authorList>
    </citation>
    <scope>IDENTIFICATION</scope>
    <source>
        <tissue evidence="3 4">Ear skin</tissue>
    </source>
</reference>
<evidence type="ECO:0000313" key="4">
    <source>
        <dbReference type="RefSeq" id="XP_032346502.1"/>
    </source>
</evidence>
<proteinExistence type="predicted"/>
<name>A0A8B8TW22_CAMFR</name>
<feature type="region of interest" description="Disordered" evidence="1">
    <location>
        <begin position="1"/>
        <end position="64"/>
    </location>
</feature>
<accession>A0A8B8TW22</accession>
<feature type="region of interest" description="Disordered" evidence="1">
    <location>
        <begin position="245"/>
        <end position="280"/>
    </location>
</feature>
<organism evidence="2 4">
    <name type="scientific">Camelus ferus</name>
    <name type="common">Wild bactrian camel</name>
    <name type="synonym">Camelus bactrianus ferus</name>
    <dbReference type="NCBI Taxonomy" id="419612"/>
    <lineage>
        <taxon>Eukaryota</taxon>
        <taxon>Metazoa</taxon>
        <taxon>Chordata</taxon>
        <taxon>Craniata</taxon>
        <taxon>Vertebrata</taxon>
        <taxon>Euteleostomi</taxon>
        <taxon>Mammalia</taxon>
        <taxon>Eutheria</taxon>
        <taxon>Laurasiatheria</taxon>
        <taxon>Artiodactyla</taxon>
        <taxon>Tylopoda</taxon>
        <taxon>Camelidae</taxon>
        <taxon>Camelus</taxon>
    </lineage>
</organism>
<dbReference type="GeneID" id="116666892"/>
<sequence>MACLPLPRPLPRARIRVGGAGAGGAETRRLGKGQPLPAPWTRVTWPRPPVPLEQALPEGRDLRPVTENVPGPGCGCGKDVDGSPHTQSAPETPAAARVAGRRRCPCCPESVHPSRRPPTRLTAPPAAPGPQRPGLTPSHRLPLWDLTPRGPRTASQLHTHPWALLTPGGETNWGAQPTRGLCGQEPAVCVHSRWVSSTYIASSVSSGGEKVTRKCVLVLSAPGPPGWACTDGRPPFCPGCPGQMPPPSSRHTPRPTCHSLPSRLSRCPHRPGSPQALSPPPTLPLTFARLGPPPGPLRACSSSKKIPYGHRRLTSYPRHPGSRHADIAARHTGDALDARRSSSRLAPAYAWSFGNLESAGAPGDPFL</sequence>
<protein>
    <submittedName>
        <fullName evidence="3 4">Translation initiation factor IF-2-like</fullName>
    </submittedName>
</protein>
<feature type="compositionally biased region" description="Pro residues" evidence="1">
    <location>
        <begin position="1"/>
        <end position="10"/>
    </location>
</feature>
<evidence type="ECO:0000313" key="2">
    <source>
        <dbReference type="Proteomes" id="UP000694856"/>
    </source>
</evidence>
<dbReference type="RefSeq" id="XP_032346501.1">
    <property type="nucleotide sequence ID" value="XM_032490610.1"/>
</dbReference>
<dbReference type="Proteomes" id="UP000694856">
    <property type="component" value="Chromosome 11"/>
</dbReference>
<evidence type="ECO:0000313" key="3">
    <source>
        <dbReference type="RefSeq" id="XP_032346501.1"/>
    </source>
</evidence>
<keyword evidence="2" id="KW-1185">Reference proteome</keyword>
<dbReference type="KEGG" id="cfr:116666892"/>
<evidence type="ECO:0000256" key="1">
    <source>
        <dbReference type="SAM" id="MobiDB-lite"/>
    </source>
</evidence>
<gene>
    <name evidence="3 4" type="primary">LOC116666892</name>
</gene>
<dbReference type="RefSeq" id="XP_032346502.1">
    <property type="nucleotide sequence ID" value="XM_032490611.1"/>
</dbReference>
<dbReference type="AlphaFoldDB" id="A0A8B8TW22"/>
<feature type="region of interest" description="Disordered" evidence="1">
    <location>
        <begin position="107"/>
        <end position="155"/>
    </location>
</feature>